<gene>
    <name evidence="2" type="ORF">J2Z30_005996</name>
</gene>
<evidence type="ECO:0000313" key="3">
    <source>
        <dbReference type="Proteomes" id="UP000756710"/>
    </source>
</evidence>
<dbReference type="EMBL" id="JAGGLR010000017">
    <property type="protein sequence ID" value="MBP2064970.1"/>
    <property type="molecule type" value="Genomic_DNA"/>
</dbReference>
<keyword evidence="1" id="KW-0472">Membrane</keyword>
<keyword evidence="2" id="KW-0687">Ribonucleoprotein</keyword>
<dbReference type="RefSeq" id="WP_209468897.1">
    <property type="nucleotide sequence ID" value="NZ_BAABDR010000007.1"/>
</dbReference>
<keyword evidence="2" id="KW-0689">Ribosomal protein</keyword>
<evidence type="ECO:0000313" key="2">
    <source>
        <dbReference type="EMBL" id="MBP2064970.1"/>
    </source>
</evidence>
<proteinExistence type="predicted"/>
<name>A0ABS4MYZ1_9ACTN</name>
<keyword evidence="1" id="KW-0812">Transmembrane</keyword>
<sequence>MDGGLAALYAGVIGFAGAVIGAAVGGLASYRGARRSAEVAARALADQVAEQARNEEAHWLRQERRQAYGRVLTTQAAFEAALAALRKGDRSTDSKAIVDAMTAVRHLTNACTEINLFGPSGVAHDALALSVAAQNLLESALARHGIAAGLATDRREVAAARFSEWEQACAQALGLFIRSARAVFLGESP</sequence>
<reference evidence="2 3" key="1">
    <citation type="submission" date="2021-03" db="EMBL/GenBank/DDBJ databases">
        <title>Genomic Encyclopedia of Type Strains, Phase IV (KMG-IV): sequencing the most valuable type-strain genomes for metagenomic binning, comparative biology and taxonomic classification.</title>
        <authorList>
            <person name="Goeker M."/>
        </authorList>
    </citation>
    <scope>NUCLEOTIDE SEQUENCE [LARGE SCALE GENOMIC DNA]</scope>
    <source>
        <strain evidence="2 3">DSM 41954</strain>
    </source>
</reference>
<dbReference type="Proteomes" id="UP000756710">
    <property type="component" value="Unassembled WGS sequence"/>
</dbReference>
<dbReference type="GO" id="GO:0005840">
    <property type="term" value="C:ribosome"/>
    <property type="evidence" value="ECO:0007669"/>
    <property type="project" value="UniProtKB-KW"/>
</dbReference>
<organism evidence="2 3">
    <name type="scientific">Streptomyces iranensis</name>
    <dbReference type="NCBI Taxonomy" id="576784"/>
    <lineage>
        <taxon>Bacteria</taxon>
        <taxon>Bacillati</taxon>
        <taxon>Actinomycetota</taxon>
        <taxon>Actinomycetes</taxon>
        <taxon>Kitasatosporales</taxon>
        <taxon>Streptomycetaceae</taxon>
        <taxon>Streptomyces</taxon>
        <taxon>Streptomyces violaceusniger group</taxon>
    </lineage>
</organism>
<keyword evidence="3" id="KW-1185">Reference proteome</keyword>
<protein>
    <submittedName>
        <fullName evidence="2">Ribosomal protein S11</fullName>
    </submittedName>
</protein>
<accession>A0ABS4MYZ1</accession>
<comment type="caution">
    <text evidence="2">The sequence shown here is derived from an EMBL/GenBank/DDBJ whole genome shotgun (WGS) entry which is preliminary data.</text>
</comment>
<evidence type="ECO:0000256" key="1">
    <source>
        <dbReference type="SAM" id="Phobius"/>
    </source>
</evidence>
<keyword evidence="1" id="KW-1133">Transmembrane helix</keyword>
<feature type="transmembrane region" description="Helical" evidence="1">
    <location>
        <begin position="6"/>
        <end position="28"/>
    </location>
</feature>